<comment type="cofactor">
    <cofactor evidence="1">
        <name>FAD</name>
        <dbReference type="ChEBI" id="CHEBI:57692"/>
    </cofactor>
</comment>
<dbReference type="SUPFAM" id="SSF51905">
    <property type="entry name" value="FAD/NAD(P)-binding domain"/>
    <property type="match status" value="1"/>
</dbReference>
<reference evidence="7" key="1">
    <citation type="submission" date="2020-05" db="EMBL/GenBank/DDBJ databases">
        <authorList>
            <person name="Chiriac C."/>
            <person name="Salcher M."/>
            <person name="Ghai R."/>
            <person name="Kavagutti S V."/>
        </authorList>
    </citation>
    <scope>NUCLEOTIDE SEQUENCE</scope>
</reference>
<dbReference type="EMBL" id="CAEZXM010000149">
    <property type="protein sequence ID" value="CAB4693879.1"/>
    <property type="molecule type" value="Genomic_DNA"/>
</dbReference>
<dbReference type="SUPFAM" id="SSF54373">
    <property type="entry name" value="FAD-linked reductases, C-terminal domain"/>
    <property type="match status" value="1"/>
</dbReference>
<evidence type="ECO:0000259" key="5">
    <source>
        <dbReference type="Pfam" id="PF01494"/>
    </source>
</evidence>
<dbReference type="Gene3D" id="3.50.50.60">
    <property type="entry name" value="FAD/NAD(P)-binding domain"/>
    <property type="match status" value="1"/>
</dbReference>
<dbReference type="PANTHER" id="PTHR43624:SF2">
    <property type="entry name" value="ELECTRON TRANSFER FLAVOPROTEIN-QUINONE OXIDOREDUCTASE YDIS-RELATED"/>
    <property type="match status" value="1"/>
</dbReference>
<dbReference type="InterPro" id="IPR039651">
    <property type="entry name" value="FixC-like"/>
</dbReference>
<dbReference type="Pfam" id="PF01494">
    <property type="entry name" value="FAD_binding_3"/>
    <property type="match status" value="1"/>
</dbReference>
<name>A0A6J6P4S1_9ZZZZ</name>
<dbReference type="GO" id="GO:0071949">
    <property type="term" value="F:FAD binding"/>
    <property type="evidence" value="ECO:0007669"/>
    <property type="project" value="InterPro"/>
</dbReference>
<keyword evidence="4" id="KW-0560">Oxidoreductase</keyword>
<feature type="domain" description="FixC-like C-terminal" evidence="6">
    <location>
        <begin position="374"/>
        <end position="432"/>
    </location>
</feature>
<dbReference type="Pfam" id="PF26311">
    <property type="entry name" value="ETF-QO_FixC_C"/>
    <property type="match status" value="1"/>
</dbReference>
<protein>
    <submittedName>
        <fullName evidence="7">Unannotated protein</fullName>
    </submittedName>
</protein>
<evidence type="ECO:0000256" key="3">
    <source>
        <dbReference type="ARBA" id="ARBA00022827"/>
    </source>
</evidence>
<gene>
    <name evidence="7" type="ORF">UFOPK2366_00901</name>
</gene>
<sequence>MSDFDAIVVGAGPAGSCAAIVLARAGKRVALIERGPFPGSKNMYGGVIYPRILDELIPEWWLHAPIQRWITRRSTMIMTETQALNVDFRTQAWGHPPYNGATAYRPDFDHWLADVAVEAGTTLICSTTVTGLLHDANGHVSGVTTDRPDGDLTAPIVIACDGVNSFLAKQEGLYGAVDADNYTLGVKETLGLPKHVIDERFGVRGNEGVDIEIVGCTGSVNGGGFIYTNLDTIAIGLVLKLSKLTAQQQRPEEILATLKLHPAVAPLIEGAELKEYSAHLIPKAGLSMIPTLAGNGIMVAGDAAALCLAAGIWLEGVNFALASGMYAGEAAVEALNAGDTSAAGLRGYKRRLEQTFVLKDHKKLRKVPALVLSDRVQHGYPGMANAIAERMFQVDNPDPKPGLRHIVKQERKRAGLKWMHMVRDTWIGFRSFW</sequence>
<dbReference type="PRINTS" id="PR00420">
    <property type="entry name" value="RNGMNOXGNASE"/>
</dbReference>
<keyword evidence="3" id="KW-0274">FAD</keyword>
<dbReference type="GO" id="GO:0016491">
    <property type="term" value="F:oxidoreductase activity"/>
    <property type="evidence" value="ECO:0007669"/>
    <property type="project" value="UniProtKB-KW"/>
</dbReference>
<evidence type="ECO:0000259" key="6">
    <source>
        <dbReference type="Pfam" id="PF26311"/>
    </source>
</evidence>
<accession>A0A6J6P4S1</accession>
<feature type="domain" description="FAD-binding" evidence="5">
    <location>
        <begin position="4"/>
        <end position="182"/>
    </location>
</feature>
<dbReference type="AlphaFoldDB" id="A0A6J6P4S1"/>
<organism evidence="7">
    <name type="scientific">freshwater metagenome</name>
    <dbReference type="NCBI Taxonomy" id="449393"/>
    <lineage>
        <taxon>unclassified sequences</taxon>
        <taxon>metagenomes</taxon>
        <taxon>ecological metagenomes</taxon>
    </lineage>
</organism>
<evidence type="ECO:0000256" key="1">
    <source>
        <dbReference type="ARBA" id="ARBA00001974"/>
    </source>
</evidence>
<dbReference type="InterPro" id="IPR002938">
    <property type="entry name" value="FAD-bd"/>
</dbReference>
<dbReference type="PANTHER" id="PTHR43624">
    <property type="entry name" value="ELECTRON TRANSFER FLAVOPROTEIN-QUINONE OXIDOREDUCTASE YDIS-RELATED"/>
    <property type="match status" value="1"/>
</dbReference>
<evidence type="ECO:0000256" key="4">
    <source>
        <dbReference type="ARBA" id="ARBA00023002"/>
    </source>
</evidence>
<dbReference type="InterPro" id="IPR059103">
    <property type="entry name" value="FixC-like_C"/>
</dbReference>
<keyword evidence="2" id="KW-0285">Flavoprotein</keyword>
<dbReference type="InterPro" id="IPR036188">
    <property type="entry name" value="FAD/NAD-bd_sf"/>
</dbReference>
<evidence type="ECO:0000256" key="2">
    <source>
        <dbReference type="ARBA" id="ARBA00022630"/>
    </source>
</evidence>
<evidence type="ECO:0000313" key="7">
    <source>
        <dbReference type="EMBL" id="CAB4693879.1"/>
    </source>
</evidence>
<proteinExistence type="predicted"/>